<reference evidence="9" key="1">
    <citation type="submission" date="2025-08" db="UniProtKB">
        <authorList>
            <consortium name="Ensembl"/>
        </authorList>
    </citation>
    <scope>IDENTIFICATION</scope>
</reference>
<organism evidence="9 10">
    <name type="scientific">Periophthalmus magnuspinnatus</name>
    <dbReference type="NCBI Taxonomy" id="409849"/>
    <lineage>
        <taxon>Eukaryota</taxon>
        <taxon>Metazoa</taxon>
        <taxon>Chordata</taxon>
        <taxon>Craniata</taxon>
        <taxon>Vertebrata</taxon>
        <taxon>Euteleostomi</taxon>
        <taxon>Actinopterygii</taxon>
        <taxon>Neopterygii</taxon>
        <taxon>Teleostei</taxon>
        <taxon>Neoteleostei</taxon>
        <taxon>Acanthomorphata</taxon>
        <taxon>Gobiaria</taxon>
        <taxon>Gobiiformes</taxon>
        <taxon>Gobioidei</taxon>
        <taxon>Gobiidae</taxon>
        <taxon>Oxudercinae</taxon>
        <taxon>Periophthalmus</taxon>
    </lineage>
</organism>
<dbReference type="Pfam" id="PF12947">
    <property type="entry name" value="EGF_3"/>
    <property type="match status" value="1"/>
</dbReference>
<feature type="domain" description="EGF-like" evidence="8">
    <location>
        <begin position="192"/>
        <end position="232"/>
    </location>
</feature>
<name>A0A3B4AWJ5_9GOBI</name>
<keyword evidence="7" id="KW-0812">Transmembrane</keyword>
<keyword evidence="2 6" id="KW-0245">EGF-like domain</keyword>
<dbReference type="Gene3D" id="2.10.25.10">
    <property type="entry name" value="Laminin"/>
    <property type="match status" value="3"/>
</dbReference>
<evidence type="ECO:0000313" key="9">
    <source>
        <dbReference type="Ensembl" id="ENSPMGP00000020706.1"/>
    </source>
</evidence>
<dbReference type="Pfam" id="PF24887">
    <property type="entry name" value="EGF_STAB1-2"/>
    <property type="match status" value="1"/>
</dbReference>
<keyword evidence="7" id="KW-1133">Transmembrane helix</keyword>
<evidence type="ECO:0000256" key="7">
    <source>
        <dbReference type="SAM" id="Phobius"/>
    </source>
</evidence>
<feature type="transmembrane region" description="Helical" evidence="7">
    <location>
        <begin position="12"/>
        <end position="31"/>
    </location>
</feature>
<comment type="caution">
    <text evidence="6">Lacks conserved residue(s) required for the propagation of feature annotation.</text>
</comment>
<feature type="domain" description="EGF-like" evidence="8">
    <location>
        <begin position="104"/>
        <end position="142"/>
    </location>
</feature>
<feature type="disulfide bond" evidence="6">
    <location>
        <begin position="132"/>
        <end position="141"/>
    </location>
</feature>
<reference evidence="9" key="2">
    <citation type="submission" date="2025-09" db="UniProtKB">
        <authorList>
            <consortium name="Ensembl"/>
        </authorList>
    </citation>
    <scope>IDENTIFICATION</scope>
</reference>
<dbReference type="PANTHER" id="PTHR24038">
    <property type="entry name" value="STABILIN"/>
    <property type="match status" value="1"/>
</dbReference>
<evidence type="ECO:0000256" key="4">
    <source>
        <dbReference type="ARBA" id="ARBA00023157"/>
    </source>
</evidence>
<comment type="subcellular location">
    <subcellularLocation>
        <location evidence="1">Membrane</location>
    </subcellularLocation>
</comment>
<dbReference type="PANTHER" id="PTHR24038:SF0">
    <property type="entry name" value="STABILIN-2"/>
    <property type="match status" value="1"/>
</dbReference>
<keyword evidence="5" id="KW-0325">Glycoprotein</keyword>
<dbReference type="Proteomes" id="UP000261520">
    <property type="component" value="Unplaced"/>
</dbReference>
<dbReference type="GO" id="GO:0016020">
    <property type="term" value="C:membrane"/>
    <property type="evidence" value="ECO:0007669"/>
    <property type="project" value="UniProtKB-SubCell"/>
</dbReference>
<evidence type="ECO:0000256" key="5">
    <source>
        <dbReference type="ARBA" id="ARBA00023180"/>
    </source>
</evidence>
<keyword evidence="10" id="KW-1185">Reference proteome</keyword>
<protein>
    <recommendedName>
        <fullName evidence="8">EGF-like domain-containing protein</fullName>
    </recommendedName>
</protein>
<dbReference type="PROSITE" id="PS01186">
    <property type="entry name" value="EGF_2"/>
    <property type="match status" value="2"/>
</dbReference>
<evidence type="ECO:0000313" key="10">
    <source>
        <dbReference type="Proteomes" id="UP000261520"/>
    </source>
</evidence>
<dbReference type="SMART" id="SM00181">
    <property type="entry name" value="EGF"/>
    <property type="match status" value="4"/>
</dbReference>
<dbReference type="PROSITE" id="PS50026">
    <property type="entry name" value="EGF_3"/>
    <property type="match status" value="2"/>
</dbReference>
<proteinExistence type="predicted"/>
<keyword evidence="4 6" id="KW-1015">Disulfide bond</keyword>
<evidence type="ECO:0000256" key="1">
    <source>
        <dbReference type="ARBA" id="ARBA00004370"/>
    </source>
</evidence>
<dbReference type="InterPro" id="IPR024731">
    <property type="entry name" value="NELL2-like_EGF"/>
</dbReference>
<dbReference type="Ensembl" id="ENSPMGT00000022071.1">
    <property type="protein sequence ID" value="ENSPMGP00000020706.1"/>
    <property type="gene ID" value="ENSPMGG00000016768.1"/>
</dbReference>
<accession>A0A3B4AWJ5</accession>
<dbReference type="PROSITE" id="PS00022">
    <property type="entry name" value="EGF_1"/>
    <property type="match status" value="1"/>
</dbReference>
<dbReference type="AlphaFoldDB" id="A0A3B4AWJ5"/>
<evidence type="ECO:0000256" key="2">
    <source>
        <dbReference type="ARBA" id="ARBA00022536"/>
    </source>
</evidence>
<dbReference type="InterPro" id="IPR056806">
    <property type="entry name" value="EGF_STAB1-2"/>
</dbReference>
<keyword evidence="3 7" id="KW-0472">Membrane</keyword>
<feature type="transmembrane region" description="Helical" evidence="7">
    <location>
        <begin position="76"/>
        <end position="99"/>
    </location>
</feature>
<sequence>MPSYLFNGVHCFNLIFEVFCLFVCFLFTNFCSNSTVLRTRTACHSCSISMLIPCPQGYKITPGTISKDCKYEESLLTAYSTLYLIVVFLQTAACCSGFYGRECSPCPGGYNSPCSGHGQCFDGLSGNGTCVCDPNFRGSRCQYCFSFDKHGPNCDKTCPCIHGQCDNRPESDGRCKPNSCAKGFTGLFCERQTAPCGINAQFCHAHADCDFSQGNVRCVCKPGYDGDGITCVESDPCAPPLRGGCSAKCIKTGVGTRTCQCLSGWREDGDDCQPINNCDSPERGGCHPNASCIYVGPGQVKLPLQIITTMCLKSE</sequence>
<evidence type="ECO:0000259" key="8">
    <source>
        <dbReference type="PROSITE" id="PS50026"/>
    </source>
</evidence>
<evidence type="ECO:0000256" key="3">
    <source>
        <dbReference type="ARBA" id="ARBA00023136"/>
    </source>
</evidence>
<dbReference type="InterPro" id="IPR000742">
    <property type="entry name" value="EGF"/>
</dbReference>
<evidence type="ECO:0000256" key="6">
    <source>
        <dbReference type="PROSITE-ProRule" id="PRU00076"/>
    </source>
</evidence>
<dbReference type="STRING" id="409849.ENSPMGP00000020706"/>